<reference evidence="6 7" key="1">
    <citation type="submission" date="2015-01" db="EMBL/GenBank/DDBJ databases">
        <title>The Genome Sequence of Cladophialophora immunda CBS83496.</title>
        <authorList>
            <consortium name="The Broad Institute Genomics Platform"/>
            <person name="Cuomo C."/>
            <person name="de Hoog S."/>
            <person name="Gorbushina A."/>
            <person name="Stielow B."/>
            <person name="Teixiera M."/>
            <person name="Abouelleil A."/>
            <person name="Chapman S.B."/>
            <person name="Priest M."/>
            <person name="Young S.K."/>
            <person name="Wortman J."/>
            <person name="Nusbaum C."/>
            <person name="Birren B."/>
        </authorList>
    </citation>
    <scope>NUCLEOTIDE SEQUENCE [LARGE SCALE GENOMIC DNA]</scope>
    <source>
        <strain evidence="6 7">CBS 83496</strain>
    </source>
</reference>
<feature type="compositionally biased region" description="Acidic residues" evidence="4">
    <location>
        <begin position="670"/>
        <end position="691"/>
    </location>
</feature>
<dbReference type="SUPFAM" id="SSF46689">
    <property type="entry name" value="Homeodomain-like"/>
    <property type="match status" value="1"/>
</dbReference>
<dbReference type="SMART" id="SM00717">
    <property type="entry name" value="SANT"/>
    <property type="match status" value="1"/>
</dbReference>
<dbReference type="GO" id="GO:0003691">
    <property type="term" value="F:double-stranded telomeric DNA binding"/>
    <property type="evidence" value="ECO:0007669"/>
    <property type="project" value="TreeGrafter"/>
</dbReference>
<name>A0A0D2A0S6_9EURO</name>
<dbReference type="InterPro" id="IPR001005">
    <property type="entry name" value="SANT/Myb"/>
</dbReference>
<dbReference type="VEuPathDB" id="FungiDB:PV07_00800"/>
<dbReference type="RefSeq" id="XP_016254212.1">
    <property type="nucleotide sequence ID" value="XM_016387284.1"/>
</dbReference>
<feature type="compositionally biased region" description="Polar residues" evidence="4">
    <location>
        <begin position="122"/>
        <end position="132"/>
    </location>
</feature>
<keyword evidence="7" id="KW-1185">Reference proteome</keyword>
<evidence type="ECO:0000256" key="4">
    <source>
        <dbReference type="SAM" id="MobiDB-lite"/>
    </source>
</evidence>
<organism evidence="6 7">
    <name type="scientific">Cladophialophora immunda</name>
    <dbReference type="NCBI Taxonomy" id="569365"/>
    <lineage>
        <taxon>Eukaryota</taxon>
        <taxon>Fungi</taxon>
        <taxon>Dikarya</taxon>
        <taxon>Ascomycota</taxon>
        <taxon>Pezizomycotina</taxon>
        <taxon>Eurotiomycetes</taxon>
        <taxon>Chaetothyriomycetidae</taxon>
        <taxon>Chaetothyriales</taxon>
        <taxon>Herpotrichiellaceae</taxon>
        <taxon>Cladophialophora</taxon>
    </lineage>
</organism>
<feature type="compositionally biased region" description="Polar residues" evidence="4">
    <location>
        <begin position="1"/>
        <end position="16"/>
    </location>
</feature>
<feature type="region of interest" description="Disordered" evidence="4">
    <location>
        <begin position="476"/>
        <end position="505"/>
    </location>
</feature>
<dbReference type="OrthoDB" id="3366990at2759"/>
<feature type="compositionally biased region" description="Polar residues" evidence="4">
    <location>
        <begin position="487"/>
        <end position="497"/>
    </location>
</feature>
<evidence type="ECO:0000313" key="6">
    <source>
        <dbReference type="EMBL" id="KIW33996.1"/>
    </source>
</evidence>
<proteinExistence type="predicted"/>
<dbReference type="STRING" id="569365.A0A0D2A0S6"/>
<dbReference type="EMBL" id="KN847040">
    <property type="protein sequence ID" value="KIW33996.1"/>
    <property type="molecule type" value="Genomic_DNA"/>
</dbReference>
<gene>
    <name evidence="6" type="ORF">PV07_00800</name>
</gene>
<dbReference type="PANTHER" id="PTHR47807:SF1">
    <property type="entry name" value="PROTEIN TBF1"/>
    <property type="match status" value="1"/>
</dbReference>
<evidence type="ECO:0000256" key="3">
    <source>
        <dbReference type="ARBA" id="ARBA00023306"/>
    </source>
</evidence>
<dbReference type="InterPro" id="IPR013867">
    <property type="entry name" value="Telomere_rpt-bd_fac_dimer_dom"/>
</dbReference>
<evidence type="ECO:0000313" key="7">
    <source>
        <dbReference type="Proteomes" id="UP000054466"/>
    </source>
</evidence>
<feature type="compositionally biased region" description="Polar residues" evidence="4">
    <location>
        <begin position="693"/>
        <end position="710"/>
    </location>
</feature>
<dbReference type="GO" id="GO:0042803">
    <property type="term" value="F:protein homodimerization activity"/>
    <property type="evidence" value="ECO:0007669"/>
    <property type="project" value="InterPro"/>
</dbReference>
<dbReference type="InterPro" id="IPR017930">
    <property type="entry name" value="Myb_dom"/>
</dbReference>
<protein>
    <recommendedName>
        <fullName evidence="5">HTH myb-type domain-containing protein</fullName>
    </recommendedName>
</protein>
<feature type="compositionally biased region" description="Polar residues" evidence="4">
    <location>
        <begin position="95"/>
        <end position="104"/>
    </location>
</feature>
<feature type="region of interest" description="Disordered" evidence="4">
    <location>
        <begin position="670"/>
        <end position="721"/>
    </location>
</feature>
<sequence>MAQSSSTEQPMQTSKGDSPPHPDAGECFALRCLWTQCDSASDRPRNPVASRSPPLVANVDDNPRSPKRRRLSAEQELQTVKIEADGEVSGGQSIGAKSTTTRGSQDGGYETTLPQPRPPSTDGVQQGVNSVVKTEGSEAQAGAVKSATTTTGPDGKAAPRPPQQQSPAASSRLDNLPILDKQSSQLLSFLSRLTPAEAMGLSSAPSAPTTKEYAALRASFDRTRRLLSPGWPFLSPHDLGLRDSNQIEIIRKANQAIFMSSIFTGEIGLRDMDRSFLAVFVPENGKLLKAQASMYLELKTQGFITAWRTGAAPPNIVMADLFGPDLDKALLARRPGTTGLAPTEQEFLIRLASRRDILQSHVKNNTLDQLPLKYRWEDFSREVSSYLIKYIENPSNSGEGVSNEGNDPTRSLHRGQMEGQFSIHGPPLPVSSTDSILSSKPQVKHTTELPDDGDFVAQAARAAEIALRSTLGLAYSEKIPDGPPSTSPTVQQDTSTIRPPAPLPEIRDSNLDSALSKSPAIEQKPVTEEIPHASQTAPTSVLYERARLAATKASLALEKKPLAPSQRRPWTTEEENALMTGLDQVKGPHWSQILAMYGPGGTISEALKDRNQVQLKDKARNLKLFFLKSGIEVPYYLKYVTGDLKTRAPAQALRQEAMERDRLLAEGDDAALDDLPGEGEGEEQLGEDVDDSTFIQDSPLTNGAGQGTPTEETKKPFEPSMADVEAIIAKANAQTAESVGSGKS</sequence>
<dbReference type="PROSITE" id="PS51294">
    <property type="entry name" value="HTH_MYB"/>
    <property type="match status" value="1"/>
</dbReference>
<dbReference type="GeneID" id="27339994"/>
<feature type="region of interest" description="Disordered" evidence="4">
    <location>
        <begin position="1"/>
        <end position="26"/>
    </location>
</feature>
<accession>A0A0D2A0S6</accession>
<feature type="region of interest" description="Disordered" evidence="4">
    <location>
        <begin position="39"/>
        <end position="175"/>
    </location>
</feature>
<feature type="domain" description="HTH myb-type" evidence="5">
    <location>
        <begin position="566"/>
        <end position="619"/>
    </location>
</feature>
<dbReference type="InterPro" id="IPR009057">
    <property type="entry name" value="Homeodomain-like_sf"/>
</dbReference>
<dbReference type="AlphaFoldDB" id="A0A0D2A0S6"/>
<dbReference type="InterPro" id="IPR052833">
    <property type="entry name" value="Telomeric_DNA-bd_trans-reg"/>
</dbReference>
<dbReference type="GO" id="GO:0010833">
    <property type="term" value="P:telomere maintenance via telomere lengthening"/>
    <property type="evidence" value="ECO:0007669"/>
    <property type="project" value="TreeGrafter"/>
</dbReference>
<dbReference type="PANTHER" id="PTHR47807">
    <property type="entry name" value="PROTEIN TBF1"/>
    <property type="match status" value="1"/>
</dbReference>
<dbReference type="Gene3D" id="1.10.10.60">
    <property type="entry name" value="Homeodomain-like"/>
    <property type="match status" value="1"/>
</dbReference>
<keyword evidence="3" id="KW-0131">Cell cycle</keyword>
<keyword evidence="2" id="KW-0539">Nucleus</keyword>
<dbReference type="Pfam" id="PF08558">
    <property type="entry name" value="TRF"/>
    <property type="match status" value="1"/>
</dbReference>
<dbReference type="Proteomes" id="UP000054466">
    <property type="component" value="Unassembled WGS sequence"/>
</dbReference>
<evidence type="ECO:0000256" key="1">
    <source>
        <dbReference type="ARBA" id="ARBA00023125"/>
    </source>
</evidence>
<dbReference type="CDD" id="cd11660">
    <property type="entry name" value="SANT_TRF"/>
    <property type="match status" value="1"/>
</dbReference>
<evidence type="ECO:0000259" key="5">
    <source>
        <dbReference type="PROSITE" id="PS51294"/>
    </source>
</evidence>
<evidence type="ECO:0000256" key="2">
    <source>
        <dbReference type="ARBA" id="ARBA00023242"/>
    </source>
</evidence>
<keyword evidence="1" id="KW-0238">DNA-binding</keyword>
<dbReference type="FunFam" id="1.10.10.60:FF:000137">
    <property type="entry name" value="MYB DNA binding protein"/>
    <property type="match status" value="1"/>
</dbReference>